<keyword evidence="1" id="KW-0812">Transmembrane</keyword>
<dbReference type="PANTHER" id="PTHR35791:SF1">
    <property type="entry name" value="UPF0754 MEMBRANE PROTEIN YHEB"/>
    <property type="match status" value="1"/>
</dbReference>
<name>A0A917J231_9BACT</name>
<dbReference type="PANTHER" id="PTHR35791">
    <property type="entry name" value="UPF0754 MEMBRANE PROTEIN YHEB"/>
    <property type="match status" value="1"/>
</dbReference>
<keyword evidence="3" id="KW-1185">Reference proteome</keyword>
<feature type="transmembrane region" description="Helical" evidence="1">
    <location>
        <begin position="190"/>
        <end position="211"/>
    </location>
</feature>
<evidence type="ECO:0000313" key="3">
    <source>
        <dbReference type="Proteomes" id="UP000627292"/>
    </source>
</evidence>
<dbReference type="EMBL" id="BMIB01000003">
    <property type="protein sequence ID" value="GGH71413.1"/>
    <property type="molecule type" value="Genomic_DNA"/>
</dbReference>
<comment type="caution">
    <text evidence="2">The sequence shown here is derived from an EMBL/GenBank/DDBJ whole genome shotgun (WGS) entry which is preliminary data.</text>
</comment>
<feature type="transmembrane region" description="Helical" evidence="1">
    <location>
        <begin position="16"/>
        <end position="41"/>
    </location>
</feature>
<dbReference type="Proteomes" id="UP000627292">
    <property type="component" value="Unassembled WGS sequence"/>
</dbReference>
<proteinExistence type="predicted"/>
<reference evidence="2" key="1">
    <citation type="journal article" date="2014" name="Int. J. Syst. Evol. Microbiol.">
        <title>Complete genome sequence of Corynebacterium casei LMG S-19264T (=DSM 44701T), isolated from a smear-ripened cheese.</title>
        <authorList>
            <consortium name="US DOE Joint Genome Institute (JGI-PGF)"/>
            <person name="Walter F."/>
            <person name="Albersmeier A."/>
            <person name="Kalinowski J."/>
            <person name="Ruckert C."/>
        </authorList>
    </citation>
    <scope>NUCLEOTIDE SEQUENCE</scope>
    <source>
        <strain evidence="2">CGMCC 1.15290</strain>
    </source>
</reference>
<reference evidence="2" key="2">
    <citation type="submission" date="2020-09" db="EMBL/GenBank/DDBJ databases">
        <authorList>
            <person name="Sun Q."/>
            <person name="Zhou Y."/>
        </authorList>
    </citation>
    <scope>NUCLEOTIDE SEQUENCE</scope>
    <source>
        <strain evidence="2">CGMCC 1.15290</strain>
    </source>
</reference>
<dbReference type="AlphaFoldDB" id="A0A917J231"/>
<gene>
    <name evidence="2" type="ORF">GCM10011379_30720</name>
</gene>
<protein>
    <recommendedName>
        <fullName evidence="4">DUF445 domain-containing protein</fullName>
    </recommendedName>
</protein>
<evidence type="ECO:0000313" key="2">
    <source>
        <dbReference type="EMBL" id="GGH71413.1"/>
    </source>
</evidence>
<evidence type="ECO:0008006" key="4">
    <source>
        <dbReference type="Google" id="ProtNLM"/>
    </source>
</evidence>
<evidence type="ECO:0000256" key="1">
    <source>
        <dbReference type="SAM" id="Phobius"/>
    </source>
</evidence>
<sequence>MLTLLFYTSTSTPMTYWYWLIPVIAAFSGWLCIRVVVYLLFFPVQPKVLLGFRWQGLLAASHQRIAAAIGNLVSREFTFAALEQQLTQPATIQKLMPAVEIHIDTFLREKLPRAMPMLGMLIGDRTIQQLKDIFMAELQTLLPIVIQQYVQALEKDVDAGAIIQQKINALSLAQLEEHLYRPAANRLYHLAWVGAIIGFVTGMLQLGIIWIA</sequence>
<keyword evidence="1" id="KW-1133">Transmembrane helix</keyword>
<accession>A0A917J231</accession>
<organism evidence="2 3">
    <name type="scientific">Filimonas zeae</name>
    <dbReference type="NCBI Taxonomy" id="1737353"/>
    <lineage>
        <taxon>Bacteria</taxon>
        <taxon>Pseudomonadati</taxon>
        <taxon>Bacteroidota</taxon>
        <taxon>Chitinophagia</taxon>
        <taxon>Chitinophagales</taxon>
        <taxon>Chitinophagaceae</taxon>
        <taxon>Filimonas</taxon>
    </lineage>
</organism>
<keyword evidence="1" id="KW-0472">Membrane</keyword>